<accession>A0A164VDW4</accession>
<name>A0A164VDW4_9CRUS</name>
<evidence type="ECO:0000256" key="1">
    <source>
        <dbReference type="ARBA" id="ARBA00005861"/>
    </source>
</evidence>
<dbReference type="PROSITE" id="PS50405">
    <property type="entry name" value="GST_CTER"/>
    <property type="match status" value="1"/>
</dbReference>
<dbReference type="STRING" id="35525.A0A164VDW4"/>
<proteinExistence type="inferred from homology"/>
<dbReference type="InterPro" id="IPR040079">
    <property type="entry name" value="Glutathione_S-Trfase"/>
</dbReference>
<dbReference type="Gene3D" id="3.40.30.10">
    <property type="entry name" value="Glutaredoxin"/>
    <property type="match status" value="1"/>
</dbReference>
<dbReference type="CDD" id="cd03075">
    <property type="entry name" value="GST_N_Mu"/>
    <property type="match status" value="1"/>
</dbReference>
<dbReference type="EC" id="2.5.1.18" evidence="2"/>
<dbReference type="SFLD" id="SFLDS00019">
    <property type="entry name" value="Glutathione_Transferase_(cytos"/>
    <property type="match status" value="1"/>
</dbReference>
<dbReference type="SUPFAM" id="SSF52833">
    <property type="entry name" value="Thioredoxin-like"/>
    <property type="match status" value="1"/>
</dbReference>
<dbReference type="PANTHER" id="PTHR11571:SF253">
    <property type="entry name" value="S-TRANSFERASE, PUTATIVE-RELATED"/>
    <property type="match status" value="1"/>
</dbReference>
<dbReference type="Proteomes" id="UP000076858">
    <property type="component" value="Unassembled WGS sequence"/>
</dbReference>
<dbReference type="InterPro" id="IPR050213">
    <property type="entry name" value="GST_superfamily"/>
</dbReference>
<dbReference type="SFLD" id="SFLDG01205">
    <property type="entry name" value="AMPS.1"/>
    <property type="match status" value="1"/>
</dbReference>
<dbReference type="PANTHER" id="PTHR11571">
    <property type="entry name" value="GLUTATHIONE S-TRANSFERASE"/>
    <property type="match status" value="1"/>
</dbReference>
<dbReference type="InterPro" id="IPR004046">
    <property type="entry name" value="GST_C"/>
</dbReference>
<dbReference type="InterPro" id="IPR010987">
    <property type="entry name" value="Glutathione-S-Trfase_C-like"/>
</dbReference>
<dbReference type="Gene3D" id="1.20.1050.10">
    <property type="match status" value="1"/>
</dbReference>
<dbReference type="Pfam" id="PF02798">
    <property type="entry name" value="GST_N"/>
    <property type="match status" value="1"/>
</dbReference>
<feature type="domain" description="GST N-terminal" evidence="4">
    <location>
        <begin position="2"/>
        <end position="88"/>
    </location>
</feature>
<dbReference type="AlphaFoldDB" id="A0A164VDW4"/>
<evidence type="ECO:0000256" key="3">
    <source>
        <dbReference type="ARBA" id="ARBA00022679"/>
    </source>
</evidence>
<dbReference type="FunFam" id="1.20.1050.10:FF:000003">
    <property type="entry name" value="Glutathione S-transferase 2"/>
    <property type="match status" value="1"/>
</dbReference>
<evidence type="ECO:0000256" key="2">
    <source>
        <dbReference type="ARBA" id="ARBA00012452"/>
    </source>
</evidence>
<dbReference type="GO" id="GO:0004364">
    <property type="term" value="F:glutathione transferase activity"/>
    <property type="evidence" value="ECO:0007669"/>
    <property type="project" value="UniProtKB-EC"/>
</dbReference>
<reference evidence="6 7" key="1">
    <citation type="submission" date="2016-03" db="EMBL/GenBank/DDBJ databases">
        <title>EvidentialGene: Evidence-directed Construction of Genes on Genomes.</title>
        <authorList>
            <person name="Gilbert D.G."/>
            <person name="Choi J.-H."/>
            <person name="Mockaitis K."/>
            <person name="Colbourne J."/>
            <person name="Pfrender M."/>
        </authorList>
    </citation>
    <scope>NUCLEOTIDE SEQUENCE [LARGE SCALE GENOMIC DNA]</scope>
    <source>
        <strain evidence="6 7">Xinb3</strain>
        <tissue evidence="6">Complete organism</tissue>
    </source>
</reference>
<dbReference type="SUPFAM" id="SSF47616">
    <property type="entry name" value="GST C-terminal domain-like"/>
    <property type="match status" value="1"/>
</dbReference>
<dbReference type="OrthoDB" id="4951845at2759"/>
<comment type="similarity">
    <text evidence="1">Belongs to the GST superfamily. Mu family.</text>
</comment>
<comment type="caution">
    <text evidence="6">The sequence shown here is derived from an EMBL/GenBank/DDBJ whole genome shotgun (WGS) entry which is preliminary data.</text>
</comment>
<feature type="domain" description="GST C-terminal" evidence="5">
    <location>
        <begin position="90"/>
        <end position="208"/>
    </location>
</feature>
<organism evidence="6 7">
    <name type="scientific">Daphnia magna</name>
    <dbReference type="NCBI Taxonomy" id="35525"/>
    <lineage>
        <taxon>Eukaryota</taxon>
        <taxon>Metazoa</taxon>
        <taxon>Ecdysozoa</taxon>
        <taxon>Arthropoda</taxon>
        <taxon>Crustacea</taxon>
        <taxon>Branchiopoda</taxon>
        <taxon>Diplostraca</taxon>
        <taxon>Cladocera</taxon>
        <taxon>Anomopoda</taxon>
        <taxon>Daphniidae</taxon>
        <taxon>Daphnia</taxon>
    </lineage>
</organism>
<dbReference type="InterPro" id="IPR036249">
    <property type="entry name" value="Thioredoxin-like_sf"/>
</dbReference>
<dbReference type="PRINTS" id="PR01267">
    <property type="entry name" value="GSTRNSFRASEM"/>
</dbReference>
<dbReference type="EMBL" id="LRGB01001361">
    <property type="protein sequence ID" value="KZS12224.1"/>
    <property type="molecule type" value="Genomic_DNA"/>
</dbReference>
<dbReference type="PROSITE" id="PS50404">
    <property type="entry name" value="GST_NTER"/>
    <property type="match status" value="1"/>
</dbReference>
<evidence type="ECO:0000259" key="5">
    <source>
        <dbReference type="PROSITE" id="PS50405"/>
    </source>
</evidence>
<keyword evidence="3 6" id="KW-0808">Transferase</keyword>
<dbReference type="GO" id="GO:0006749">
    <property type="term" value="P:glutathione metabolic process"/>
    <property type="evidence" value="ECO:0007669"/>
    <property type="project" value="TreeGrafter"/>
</dbReference>
<dbReference type="Pfam" id="PF14497">
    <property type="entry name" value="GST_C_3"/>
    <property type="match status" value="1"/>
</dbReference>
<dbReference type="InterPro" id="IPR004045">
    <property type="entry name" value="Glutathione_S-Trfase_N"/>
</dbReference>
<keyword evidence="7" id="KW-1185">Reference proteome</keyword>
<evidence type="ECO:0000259" key="4">
    <source>
        <dbReference type="PROSITE" id="PS50404"/>
    </source>
</evidence>
<sequence length="218" mass="25339">MMAVRLGYWNIRAYAQPIRLLLAYTGTEVEEKRYNFIGPEWDRSEWLSEKFSHGLDFPNLPYYIDGDVKLSQTFAILKYLGRKHGLDARNEAEHIRIDLVEAEALDMRSRWVALCYGADFEANKPEYLKNLALKFKEMSDYLGTHNYFAGDHITYIDFLMYELLDQNSHMEPTALDEFPNLKAFHARIQGLDQIAAYMKSDKFLARPLNGPMAFFAGN</sequence>
<gene>
    <name evidence="6" type="ORF">APZ42_022278</name>
</gene>
<dbReference type="InterPro" id="IPR036282">
    <property type="entry name" value="Glutathione-S-Trfase_C_sf"/>
</dbReference>
<protein>
    <recommendedName>
        <fullName evidence="2">glutathione transferase</fullName>
        <ecNumber evidence="2">2.5.1.18</ecNumber>
    </recommendedName>
</protein>
<evidence type="ECO:0000313" key="7">
    <source>
        <dbReference type="Proteomes" id="UP000076858"/>
    </source>
</evidence>
<dbReference type="InterPro" id="IPR003081">
    <property type="entry name" value="GST_mu"/>
</dbReference>
<dbReference type="SFLD" id="SFLDG00363">
    <property type="entry name" value="AMPS_(cytGST):_Alpha-__Mu-__Pi"/>
    <property type="match status" value="1"/>
</dbReference>
<evidence type="ECO:0000313" key="6">
    <source>
        <dbReference type="EMBL" id="KZS12224.1"/>
    </source>
</evidence>